<name>A0A368YPJ1_9HYPH</name>
<proteinExistence type="predicted"/>
<protein>
    <submittedName>
        <fullName evidence="1">Uncharacterized protein</fullName>
    </submittedName>
</protein>
<dbReference type="EMBL" id="QPJM01000015">
    <property type="protein sequence ID" value="RCW80064.1"/>
    <property type="molecule type" value="Genomic_DNA"/>
</dbReference>
<organism evidence="1 2">
    <name type="scientific">Phyllobacterium bourgognense</name>
    <dbReference type="NCBI Taxonomy" id="314236"/>
    <lineage>
        <taxon>Bacteria</taxon>
        <taxon>Pseudomonadati</taxon>
        <taxon>Pseudomonadota</taxon>
        <taxon>Alphaproteobacteria</taxon>
        <taxon>Hyphomicrobiales</taxon>
        <taxon>Phyllobacteriaceae</taxon>
        <taxon>Phyllobacterium</taxon>
    </lineage>
</organism>
<comment type="caution">
    <text evidence="1">The sequence shown here is derived from an EMBL/GenBank/DDBJ whole genome shotgun (WGS) entry which is preliminary data.</text>
</comment>
<gene>
    <name evidence="1" type="ORF">C7476_11529</name>
</gene>
<evidence type="ECO:0000313" key="1">
    <source>
        <dbReference type="EMBL" id="RCW80064.1"/>
    </source>
</evidence>
<dbReference type="Proteomes" id="UP000253324">
    <property type="component" value="Unassembled WGS sequence"/>
</dbReference>
<reference evidence="1 2" key="1">
    <citation type="submission" date="2018-07" db="EMBL/GenBank/DDBJ databases">
        <title>Genomic Encyclopedia of Type Strains, Phase III (KMG-III): the genomes of soil and plant-associated and newly described type strains.</title>
        <authorList>
            <person name="Whitman W."/>
        </authorList>
    </citation>
    <scope>NUCLEOTIDE SEQUENCE [LARGE SCALE GENOMIC DNA]</scope>
    <source>
        <strain evidence="1 2">31-25a</strain>
    </source>
</reference>
<keyword evidence="2" id="KW-1185">Reference proteome</keyword>
<dbReference type="AlphaFoldDB" id="A0A368YPJ1"/>
<sequence length="134" mass="14413">MGAAMRVWALSTVKSSGPIKGLSSSHARGMETAAPTRARVGLAVQAREMPSTVKLSPWSFESPLAMLLAILHGAHVPRSQMMTGPHHIPLGESSLRTRFIRLDGLISTHPVDILLWQHANTIIPRHLAPGAFGT</sequence>
<evidence type="ECO:0000313" key="2">
    <source>
        <dbReference type="Proteomes" id="UP000253324"/>
    </source>
</evidence>
<accession>A0A368YPJ1</accession>